<dbReference type="GO" id="GO:0000166">
    <property type="term" value="F:nucleotide binding"/>
    <property type="evidence" value="ECO:0007669"/>
    <property type="project" value="UniProtKB-KW"/>
</dbReference>
<dbReference type="PROSITE" id="PS51329">
    <property type="entry name" value="C_CAP_COFACTOR_C"/>
    <property type="match status" value="1"/>
</dbReference>
<feature type="domain" description="C-CAP/cofactor C-like" evidence="4">
    <location>
        <begin position="4"/>
        <end position="150"/>
    </location>
</feature>
<reference evidence="5" key="1">
    <citation type="submission" date="2021-11" db="EMBL/GenBank/DDBJ databases">
        <authorList>
            <consortium name="Genoscope - CEA"/>
            <person name="William W."/>
        </authorList>
    </citation>
    <scope>NUCLEOTIDE SEQUENCE</scope>
</reference>
<evidence type="ECO:0000259" key="4">
    <source>
        <dbReference type="PROSITE" id="PS51329"/>
    </source>
</evidence>
<evidence type="ECO:0000256" key="1">
    <source>
        <dbReference type="ARBA" id="ARBA00008848"/>
    </source>
</evidence>
<dbReference type="GO" id="GO:0005096">
    <property type="term" value="F:GTPase activator activity"/>
    <property type="evidence" value="ECO:0007669"/>
    <property type="project" value="InterPro"/>
</dbReference>
<feature type="compositionally biased region" description="Polar residues" evidence="3">
    <location>
        <begin position="201"/>
        <end position="210"/>
    </location>
</feature>
<keyword evidence="6" id="KW-1185">Reference proteome</keyword>
<dbReference type="GO" id="GO:0005929">
    <property type="term" value="C:cilium"/>
    <property type="evidence" value="ECO:0007669"/>
    <property type="project" value="TreeGrafter"/>
</dbReference>
<dbReference type="InterPro" id="IPR017901">
    <property type="entry name" value="C-CAP_CF_C-like"/>
</dbReference>
<dbReference type="InterPro" id="IPR039093">
    <property type="entry name" value="XRP2"/>
</dbReference>
<dbReference type="PANTHER" id="PTHR15440">
    <property type="entry name" value="XRP2 PROTEIN"/>
    <property type="match status" value="1"/>
</dbReference>
<dbReference type="InterPro" id="IPR016098">
    <property type="entry name" value="CAP/MinC_C"/>
</dbReference>
<dbReference type="Pfam" id="PF07986">
    <property type="entry name" value="TBCC"/>
    <property type="match status" value="1"/>
</dbReference>
<proteinExistence type="inferred from homology"/>
<dbReference type="SMART" id="SM00673">
    <property type="entry name" value="CARP"/>
    <property type="match status" value="2"/>
</dbReference>
<dbReference type="AlphaFoldDB" id="A0A8J2T3H8"/>
<dbReference type="OrthoDB" id="194775at2759"/>
<feature type="region of interest" description="Disordered" evidence="3">
    <location>
        <begin position="201"/>
        <end position="226"/>
    </location>
</feature>
<dbReference type="Proteomes" id="UP000789595">
    <property type="component" value="Unassembled WGS sequence"/>
</dbReference>
<dbReference type="InterPro" id="IPR006599">
    <property type="entry name" value="CARP_motif"/>
</dbReference>
<accession>A0A8J2T3H8</accession>
<protein>
    <recommendedName>
        <fullName evidence="4">C-CAP/cofactor C-like domain-containing protein</fullName>
    </recommendedName>
</protein>
<dbReference type="PANTHER" id="PTHR15440:SF0">
    <property type="entry name" value="PROTEIN XRP2"/>
    <property type="match status" value="1"/>
</dbReference>
<gene>
    <name evidence="5" type="ORF">PECAL_6P17800</name>
</gene>
<organism evidence="5 6">
    <name type="scientific">Pelagomonas calceolata</name>
    <dbReference type="NCBI Taxonomy" id="35677"/>
    <lineage>
        <taxon>Eukaryota</taxon>
        <taxon>Sar</taxon>
        <taxon>Stramenopiles</taxon>
        <taxon>Ochrophyta</taxon>
        <taxon>Pelagophyceae</taxon>
        <taxon>Pelagomonadales</taxon>
        <taxon>Pelagomonadaceae</taxon>
        <taxon>Pelagomonas</taxon>
    </lineage>
</organism>
<name>A0A8J2T3H8_9STRA</name>
<sequence length="357" mass="39825">MGKYTASDGKEFDTKREWRKYEMLLMYTFKEQTGHTFDMKKPGDVNGQQFDMMNLTKCEAVVADSTDMVQIDECIDCKVFLGASGESVFIRDCKGCTFYVACKQLRLRDCHDCKFSLYSQTEPVIETSDGIVFTPFAGGFDGQEQCMRSVNLDPSINFWWGIFDFNDEAKTGKNFKVVNVPMEPWWPLGEASQVCEQTAPNSATLPSTLTDDGGGHGGPSQMNSFKIGTSAEDAQNKVDSQAPPPPPDLELIPDEVQKPAADWTAFRVGVRYDPPLLALEWKGNEKTLRKDIPFPEVTELAALVAEVADDECAAAVLDHMVKTHGAQWLDFEKFFSKKQVLRLVDMVLQGGPDSVEM</sequence>
<comment type="similarity">
    <text evidence="1">Belongs to the TBCC family.</text>
</comment>
<dbReference type="InterPro" id="IPR012945">
    <property type="entry name" value="Tubulin-bd_cofactor_C_dom"/>
</dbReference>
<dbReference type="EMBL" id="CAKKNE010000006">
    <property type="protein sequence ID" value="CAH0380140.1"/>
    <property type="molecule type" value="Genomic_DNA"/>
</dbReference>
<dbReference type="GO" id="GO:1990075">
    <property type="term" value="C:periciliary membrane compartment"/>
    <property type="evidence" value="ECO:0007669"/>
    <property type="project" value="TreeGrafter"/>
</dbReference>
<evidence type="ECO:0000256" key="2">
    <source>
        <dbReference type="ARBA" id="ARBA00022741"/>
    </source>
</evidence>
<evidence type="ECO:0000313" key="6">
    <source>
        <dbReference type="Proteomes" id="UP000789595"/>
    </source>
</evidence>
<keyword evidence="2" id="KW-0547">Nucleotide-binding</keyword>
<evidence type="ECO:0000313" key="5">
    <source>
        <dbReference type="EMBL" id="CAH0380140.1"/>
    </source>
</evidence>
<evidence type="ECO:0000256" key="3">
    <source>
        <dbReference type="SAM" id="MobiDB-lite"/>
    </source>
</evidence>
<dbReference type="Gene3D" id="2.160.20.70">
    <property type="match status" value="1"/>
</dbReference>
<comment type="caution">
    <text evidence="5">The sequence shown here is derived from an EMBL/GenBank/DDBJ whole genome shotgun (WGS) entry which is preliminary data.</text>
</comment>
<dbReference type="GO" id="GO:0006892">
    <property type="term" value="P:post-Golgi vesicle-mediated transport"/>
    <property type="evidence" value="ECO:0007669"/>
    <property type="project" value="TreeGrafter"/>
</dbReference>